<feature type="chain" id="PRO_5041450909" evidence="6">
    <location>
        <begin position="28"/>
        <end position="149"/>
    </location>
</feature>
<dbReference type="EMBL" id="JALNTZ010000004">
    <property type="protein sequence ID" value="KAJ3653943.1"/>
    <property type="molecule type" value="Genomic_DNA"/>
</dbReference>
<keyword evidence="8" id="KW-1185">Reference proteome</keyword>
<dbReference type="PANTHER" id="PTHR21364:SF2">
    <property type="entry name" value="GENERAL ODORANT-BINDING PROTEIN 19A"/>
    <property type="match status" value="1"/>
</dbReference>
<feature type="signal peptide" evidence="6">
    <location>
        <begin position="1"/>
        <end position="27"/>
    </location>
</feature>
<comment type="caution">
    <text evidence="7">The sequence shown here is derived from an EMBL/GenBank/DDBJ whole genome shotgun (WGS) entry which is preliminary data.</text>
</comment>
<organism evidence="7 8">
    <name type="scientific">Zophobas morio</name>
    <dbReference type="NCBI Taxonomy" id="2755281"/>
    <lineage>
        <taxon>Eukaryota</taxon>
        <taxon>Metazoa</taxon>
        <taxon>Ecdysozoa</taxon>
        <taxon>Arthropoda</taxon>
        <taxon>Hexapoda</taxon>
        <taxon>Insecta</taxon>
        <taxon>Pterygota</taxon>
        <taxon>Neoptera</taxon>
        <taxon>Endopterygota</taxon>
        <taxon>Coleoptera</taxon>
        <taxon>Polyphaga</taxon>
        <taxon>Cucujiformia</taxon>
        <taxon>Tenebrionidae</taxon>
        <taxon>Zophobas</taxon>
    </lineage>
</organism>
<evidence type="ECO:0000256" key="1">
    <source>
        <dbReference type="ARBA" id="ARBA00004613"/>
    </source>
</evidence>
<evidence type="ECO:0000256" key="3">
    <source>
        <dbReference type="ARBA" id="ARBA00022525"/>
    </source>
</evidence>
<name>A0AA38IF44_9CUCU</name>
<keyword evidence="4" id="KW-0325">Glycoprotein</keyword>
<dbReference type="CDD" id="cd23992">
    <property type="entry name" value="PBP_GOBP"/>
    <property type="match status" value="1"/>
</dbReference>
<keyword evidence="3" id="KW-0964">Secreted</keyword>
<sequence>MSREEMPVKMLGFIVVLLVCSFTKVLSLPEEMQELIDTLHRTCVGETGVSEEAIECARKGDFANDGKLGCYMKCLMEQMGCVSDDGIIDEEATIAVLPEEYQAKGEKVITACGTKIGADPCENLLLTNKCWYESAPDVSDRFKNKSQKF</sequence>
<dbReference type="Gene3D" id="1.10.238.20">
    <property type="entry name" value="Pheromone/general odorant binding protein domain"/>
    <property type="match status" value="1"/>
</dbReference>
<proteinExistence type="inferred from homology"/>
<evidence type="ECO:0000256" key="6">
    <source>
        <dbReference type="SAM" id="SignalP"/>
    </source>
</evidence>
<dbReference type="AlphaFoldDB" id="A0AA38IF44"/>
<evidence type="ECO:0000256" key="2">
    <source>
        <dbReference type="ARBA" id="ARBA00008098"/>
    </source>
</evidence>
<dbReference type="Proteomes" id="UP001168821">
    <property type="component" value="Unassembled WGS sequence"/>
</dbReference>
<evidence type="ECO:0000313" key="8">
    <source>
        <dbReference type="Proteomes" id="UP001168821"/>
    </source>
</evidence>
<evidence type="ECO:0000256" key="5">
    <source>
        <dbReference type="ARBA" id="ARBA00056866"/>
    </source>
</evidence>
<keyword evidence="6" id="KW-0732">Signal</keyword>
<dbReference type="InterPro" id="IPR006170">
    <property type="entry name" value="PBP/GOBP"/>
</dbReference>
<dbReference type="PANTHER" id="PTHR21364">
    <property type="entry name" value="GENERAL ODORANT-BINDING PROTEIN 19A"/>
    <property type="match status" value="1"/>
</dbReference>
<dbReference type="InterPro" id="IPR036728">
    <property type="entry name" value="PBP_GOBP_sf"/>
</dbReference>
<dbReference type="GO" id="GO:0005549">
    <property type="term" value="F:odorant binding"/>
    <property type="evidence" value="ECO:0007669"/>
    <property type="project" value="InterPro"/>
</dbReference>
<accession>A0AA38IF44</accession>
<dbReference type="SUPFAM" id="SSF47565">
    <property type="entry name" value="Insect pheromone/odorant-binding proteins"/>
    <property type="match status" value="1"/>
</dbReference>
<dbReference type="GO" id="GO:0007608">
    <property type="term" value="P:sensory perception of smell"/>
    <property type="evidence" value="ECO:0007669"/>
    <property type="project" value="UniProtKB-ARBA"/>
</dbReference>
<comment type="subcellular location">
    <subcellularLocation>
        <location evidence="1">Secreted</location>
    </subcellularLocation>
</comment>
<dbReference type="SMART" id="SM00708">
    <property type="entry name" value="PhBP"/>
    <property type="match status" value="1"/>
</dbReference>
<comment type="function">
    <text evidence="5">May be a carrier protein for lipids.</text>
</comment>
<evidence type="ECO:0000313" key="7">
    <source>
        <dbReference type="EMBL" id="KAJ3653943.1"/>
    </source>
</evidence>
<protein>
    <submittedName>
        <fullName evidence="7">Uncharacterized protein</fullName>
    </submittedName>
</protein>
<dbReference type="Pfam" id="PF01395">
    <property type="entry name" value="PBP_GOBP"/>
    <property type="match status" value="1"/>
</dbReference>
<reference evidence="7" key="1">
    <citation type="journal article" date="2023" name="G3 (Bethesda)">
        <title>Whole genome assemblies of Zophobas morio and Tenebrio molitor.</title>
        <authorList>
            <person name="Kaur S."/>
            <person name="Stinson S.A."/>
            <person name="diCenzo G.C."/>
        </authorList>
    </citation>
    <scope>NUCLEOTIDE SEQUENCE</scope>
    <source>
        <strain evidence="7">QUZm001</strain>
    </source>
</reference>
<gene>
    <name evidence="7" type="ORF">Zmor_013164</name>
</gene>
<dbReference type="FunFam" id="1.10.238.20:FF:000001">
    <property type="entry name" value="General odorant-binding protein lush"/>
    <property type="match status" value="1"/>
</dbReference>
<evidence type="ECO:0000256" key="4">
    <source>
        <dbReference type="ARBA" id="ARBA00023180"/>
    </source>
</evidence>
<comment type="similarity">
    <text evidence="2">Belongs to the PBP/GOBP family.</text>
</comment>
<dbReference type="GO" id="GO:0005576">
    <property type="term" value="C:extracellular region"/>
    <property type="evidence" value="ECO:0007669"/>
    <property type="project" value="UniProtKB-SubCell"/>
</dbReference>